<evidence type="ECO:0000256" key="4">
    <source>
        <dbReference type="ARBA" id="ARBA00023163"/>
    </source>
</evidence>
<dbReference type="CDD" id="cd00090">
    <property type="entry name" value="HTH_ARSR"/>
    <property type="match status" value="1"/>
</dbReference>
<comment type="similarity">
    <text evidence="1">Belongs to the LysR transcriptional regulatory family.</text>
</comment>
<dbReference type="Gene3D" id="1.10.10.10">
    <property type="entry name" value="Winged helix-like DNA-binding domain superfamily/Winged helix DNA-binding domain"/>
    <property type="match status" value="1"/>
</dbReference>
<keyword evidence="4" id="KW-0804">Transcription</keyword>
<dbReference type="Gene3D" id="3.40.190.290">
    <property type="match status" value="1"/>
</dbReference>
<gene>
    <name evidence="6" type="ORF">IQ266_10435</name>
</gene>
<dbReference type="Proteomes" id="UP000625316">
    <property type="component" value="Unassembled WGS sequence"/>
</dbReference>
<dbReference type="SUPFAM" id="SSF53850">
    <property type="entry name" value="Periplasmic binding protein-like II"/>
    <property type="match status" value="1"/>
</dbReference>
<dbReference type="GO" id="GO:0006351">
    <property type="term" value="P:DNA-templated transcription"/>
    <property type="evidence" value="ECO:0007669"/>
    <property type="project" value="TreeGrafter"/>
</dbReference>
<dbReference type="PANTHER" id="PTHR30537:SF5">
    <property type="entry name" value="HTH-TYPE TRANSCRIPTIONAL ACTIVATOR TTDR-RELATED"/>
    <property type="match status" value="1"/>
</dbReference>
<dbReference type="InterPro" id="IPR036388">
    <property type="entry name" value="WH-like_DNA-bd_sf"/>
</dbReference>
<dbReference type="InterPro" id="IPR000847">
    <property type="entry name" value="LysR_HTH_N"/>
</dbReference>
<dbReference type="SUPFAM" id="SSF46785">
    <property type="entry name" value="Winged helix' DNA-binding domain"/>
    <property type="match status" value="1"/>
</dbReference>
<dbReference type="Pfam" id="PF00126">
    <property type="entry name" value="HTH_1"/>
    <property type="match status" value="1"/>
</dbReference>
<evidence type="ECO:0000256" key="3">
    <source>
        <dbReference type="ARBA" id="ARBA00023125"/>
    </source>
</evidence>
<evidence type="ECO:0000256" key="1">
    <source>
        <dbReference type="ARBA" id="ARBA00009437"/>
    </source>
</evidence>
<reference evidence="6" key="1">
    <citation type="submission" date="2020-10" db="EMBL/GenBank/DDBJ databases">
        <authorList>
            <person name="Castelo-Branco R."/>
            <person name="Eusebio N."/>
            <person name="Adriana R."/>
            <person name="Vieira A."/>
            <person name="Brugerolle De Fraissinette N."/>
            <person name="Rezende De Castro R."/>
            <person name="Schneider M.P."/>
            <person name="Vasconcelos V."/>
            <person name="Leao P.N."/>
        </authorList>
    </citation>
    <scope>NUCLEOTIDE SEQUENCE</scope>
    <source>
        <strain evidence="6">LEGE 11480</strain>
    </source>
</reference>
<dbReference type="InterPro" id="IPR005119">
    <property type="entry name" value="LysR_subst-bd"/>
</dbReference>
<dbReference type="EMBL" id="JADEXQ010000030">
    <property type="protein sequence ID" value="MBE9030146.1"/>
    <property type="molecule type" value="Genomic_DNA"/>
</dbReference>
<organism evidence="6 7">
    <name type="scientific">Romeriopsis navalis LEGE 11480</name>
    <dbReference type="NCBI Taxonomy" id="2777977"/>
    <lineage>
        <taxon>Bacteria</taxon>
        <taxon>Bacillati</taxon>
        <taxon>Cyanobacteriota</taxon>
        <taxon>Cyanophyceae</taxon>
        <taxon>Leptolyngbyales</taxon>
        <taxon>Leptolyngbyaceae</taxon>
        <taxon>Romeriopsis</taxon>
        <taxon>Romeriopsis navalis</taxon>
    </lineage>
</organism>
<evidence type="ECO:0000256" key="2">
    <source>
        <dbReference type="ARBA" id="ARBA00023015"/>
    </source>
</evidence>
<keyword evidence="7" id="KW-1185">Reference proteome</keyword>
<name>A0A928VNU9_9CYAN</name>
<sequence length="303" mass="33456">MVIFARVVECGSISATAIALDLSKSVVSQHLKSLEQELGVILLNRTTRRQVLTPAGRDFYEQCLRLNSITQQAWDAARETQQLPMGLVSISVPHALIGPIVAPAIGALTAQYERITPTILANDQRINLIEENIDLAIRVGETGVSGDRQVRLGQFRDVLCASPQYIAQHQLTSAVLIDSPERCLQCDYIANDWQGTQITHHAWHKTTRQLITLEFVGNRFVDSLPTVLAMAKAGAGLALIPDFVFNMCQQQRTLANVLPEYEFVRLPVHARHAFGKQPPTVVRLCIEAIKQQIDGFSDGADAD</sequence>
<protein>
    <submittedName>
        <fullName evidence="6">LysR family transcriptional regulator</fullName>
    </submittedName>
</protein>
<dbReference type="AlphaFoldDB" id="A0A928VNU9"/>
<evidence type="ECO:0000313" key="6">
    <source>
        <dbReference type="EMBL" id="MBE9030146.1"/>
    </source>
</evidence>
<dbReference type="InterPro" id="IPR058163">
    <property type="entry name" value="LysR-type_TF_proteobact-type"/>
</dbReference>
<dbReference type="PANTHER" id="PTHR30537">
    <property type="entry name" value="HTH-TYPE TRANSCRIPTIONAL REGULATOR"/>
    <property type="match status" value="1"/>
</dbReference>
<dbReference type="Pfam" id="PF03466">
    <property type="entry name" value="LysR_substrate"/>
    <property type="match status" value="1"/>
</dbReference>
<keyword evidence="2" id="KW-0805">Transcription regulation</keyword>
<dbReference type="GO" id="GO:0003700">
    <property type="term" value="F:DNA-binding transcription factor activity"/>
    <property type="evidence" value="ECO:0007669"/>
    <property type="project" value="InterPro"/>
</dbReference>
<accession>A0A928VNU9</accession>
<proteinExistence type="inferred from homology"/>
<evidence type="ECO:0000313" key="7">
    <source>
        <dbReference type="Proteomes" id="UP000625316"/>
    </source>
</evidence>
<dbReference type="InterPro" id="IPR036390">
    <property type="entry name" value="WH_DNA-bd_sf"/>
</dbReference>
<dbReference type="InterPro" id="IPR011991">
    <property type="entry name" value="ArsR-like_HTH"/>
</dbReference>
<comment type="caution">
    <text evidence="6">The sequence shown here is derived from an EMBL/GenBank/DDBJ whole genome shotgun (WGS) entry which is preliminary data.</text>
</comment>
<keyword evidence="3" id="KW-0238">DNA-binding</keyword>
<dbReference type="PROSITE" id="PS50931">
    <property type="entry name" value="HTH_LYSR"/>
    <property type="match status" value="1"/>
</dbReference>
<feature type="domain" description="HTH lysR-type" evidence="5">
    <location>
        <begin position="1"/>
        <end position="53"/>
    </location>
</feature>
<evidence type="ECO:0000259" key="5">
    <source>
        <dbReference type="PROSITE" id="PS50931"/>
    </source>
</evidence>
<dbReference type="FunFam" id="1.10.10.10:FF:000001">
    <property type="entry name" value="LysR family transcriptional regulator"/>
    <property type="match status" value="1"/>
</dbReference>
<dbReference type="GO" id="GO:0043565">
    <property type="term" value="F:sequence-specific DNA binding"/>
    <property type="evidence" value="ECO:0007669"/>
    <property type="project" value="TreeGrafter"/>
</dbReference>